<evidence type="ECO:0000256" key="6">
    <source>
        <dbReference type="ARBA" id="ARBA00022741"/>
    </source>
</evidence>
<evidence type="ECO:0000256" key="10">
    <source>
        <dbReference type="ARBA" id="ARBA00048679"/>
    </source>
</evidence>
<evidence type="ECO:0000256" key="1">
    <source>
        <dbReference type="ARBA" id="ARBA00009903"/>
    </source>
</evidence>
<dbReference type="PANTHER" id="PTHR22988">
    <property type="entry name" value="MYOTONIC DYSTROPHY S/T KINASE-RELATED"/>
    <property type="match status" value="1"/>
</dbReference>
<dbReference type="OMA" id="ATINHPD"/>
<evidence type="ECO:0000259" key="14">
    <source>
        <dbReference type="PROSITE" id="PS51285"/>
    </source>
</evidence>
<protein>
    <recommendedName>
        <fullName evidence="2">non-specific serine/threonine protein kinase</fullName>
        <ecNumber evidence="2">2.7.11.1</ecNumber>
    </recommendedName>
</protein>
<dbReference type="CDD" id="cd21742">
    <property type="entry name" value="MobB_NDR_LATS-like"/>
    <property type="match status" value="1"/>
</dbReference>
<dbReference type="AlphaFoldDB" id="G0QUB7"/>
<evidence type="ECO:0000256" key="4">
    <source>
        <dbReference type="ARBA" id="ARBA00022553"/>
    </source>
</evidence>
<dbReference type="RefSeq" id="XP_004034675.1">
    <property type="nucleotide sequence ID" value="XM_004034627.1"/>
</dbReference>
<dbReference type="PROSITE" id="PS00108">
    <property type="entry name" value="PROTEIN_KINASE_ST"/>
    <property type="match status" value="1"/>
</dbReference>
<dbReference type="InterPro" id="IPR017441">
    <property type="entry name" value="Protein_kinase_ATP_BS"/>
</dbReference>
<dbReference type="FunFam" id="1.10.510.10:FF:000057">
    <property type="entry name" value="Non-specific serine/threonine protein kinase"/>
    <property type="match status" value="1"/>
</dbReference>
<dbReference type="InterPro" id="IPR059233">
    <property type="entry name" value="MobB_NdrA/B/Cbk1"/>
</dbReference>
<organism evidence="15 16">
    <name type="scientific">Ichthyophthirius multifiliis</name>
    <name type="common">White spot disease agent</name>
    <name type="synonym">Ich</name>
    <dbReference type="NCBI Taxonomy" id="5932"/>
    <lineage>
        <taxon>Eukaryota</taxon>
        <taxon>Sar</taxon>
        <taxon>Alveolata</taxon>
        <taxon>Ciliophora</taxon>
        <taxon>Intramacronucleata</taxon>
        <taxon>Oligohymenophorea</taxon>
        <taxon>Hymenostomatida</taxon>
        <taxon>Ophryoglenina</taxon>
        <taxon>Ichthyophthirius</taxon>
    </lineage>
</organism>
<dbReference type="InterPro" id="IPR050839">
    <property type="entry name" value="Rho-assoc_Ser/Thr_Kinase"/>
</dbReference>
<feature type="binding site" evidence="11">
    <location>
        <position position="117"/>
    </location>
    <ligand>
        <name>ATP</name>
        <dbReference type="ChEBI" id="CHEBI:30616"/>
    </ligand>
</feature>
<evidence type="ECO:0000256" key="7">
    <source>
        <dbReference type="ARBA" id="ARBA00022777"/>
    </source>
</evidence>
<evidence type="ECO:0000313" key="15">
    <source>
        <dbReference type="EMBL" id="EGR31189.1"/>
    </source>
</evidence>
<keyword evidence="3 12" id="KW-0723">Serine/threonine-protein kinase</keyword>
<dbReference type="GO" id="GO:0004674">
    <property type="term" value="F:protein serine/threonine kinase activity"/>
    <property type="evidence" value="ECO:0007669"/>
    <property type="project" value="UniProtKB-KW"/>
</dbReference>
<evidence type="ECO:0000256" key="11">
    <source>
        <dbReference type="PROSITE-ProRule" id="PRU10141"/>
    </source>
</evidence>
<evidence type="ECO:0000256" key="3">
    <source>
        <dbReference type="ARBA" id="ARBA00022527"/>
    </source>
</evidence>
<dbReference type="SMART" id="SM00220">
    <property type="entry name" value="S_TKc"/>
    <property type="match status" value="1"/>
</dbReference>
<dbReference type="GO" id="GO:0106310">
    <property type="term" value="F:protein serine kinase activity"/>
    <property type="evidence" value="ECO:0007669"/>
    <property type="project" value="RHEA"/>
</dbReference>
<name>G0QUB7_ICHMU</name>
<keyword evidence="6 11" id="KW-0547">Nucleotide-binding</keyword>
<proteinExistence type="inferred from homology"/>
<dbReference type="SUPFAM" id="SSF56112">
    <property type="entry name" value="Protein kinase-like (PK-like)"/>
    <property type="match status" value="1"/>
</dbReference>
<dbReference type="FunFam" id="3.30.200.20:FF:000192">
    <property type="entry name" value="Serine/threonine-protein kinase cot-1"/>
    <property type="match status" value="1"/>
</dbReference>
<dbReference type="Gene3D" id="1.10.510.10">
    <property type="entry name" value="Transferase(Phosphotransferase) domain 1"/>
    <property type="match status" value="1"/>
</dbReference>
<gene>
    <name evidence="15" type="ORF">IMG5_116150</name>
</gene>
<sequence length="427" mass="49947">MQNVEDNQQSINNLKEKAEAARAYIEKKYSKLKVQEKERKEHWDVIKDKIKELNLNEQQEQQITEDIKQQEAQNMRKMRQKMTAQDFEPLTIIGKGAFGEVRICKSKITGEVVAIKKMKKNEMVYKNQVGHVRAERDVLVSANIESIVELRYSFQDDKYLYLVMEFLQGGDLMTLLMEKDVLKEVEAKFYIAEIVLAVEAVHQMNYIHRDLKPDNILLTKEGHIKLSDFGLCKEADINQQKGIKQLGEQQISLKESQILTNLHEINRIKFNRNRKYLYSTVGTPDYIAPEVFGNQGYTETVDWWSVGVILYEMLVGYPPFYSDDPTTTCKKIIQWKKYLVIPEESNLSIQAKDLIRRLLCDPTERLGLNGVTEIKIHPFFQGVDWKNIRNQKSPFIPNIKSDIDDSRFENIRKKSLGIMKIYKKQRE</sequence>
<keyword evidence="5 15" id="KW-0808">Transferase</keyword>
<dbReference type="OrthoDB" id="3638488at2759"/>
<dbReference type="Proteomes" id="UP000008983">
    <property type="component" value="Unassembled WGS sequence"/>
</dbReference>
<dbReference type="PROSITE" id="PS51285">
    <property type="entry name" value="AGC_KINASE_CTER"/>
    <property type="match status" value="1"/>
</dbReference>
<evidence type="ECO:0000256" key="12">
    <source>
        <dbReference type="RuleBase" id="RU000304"/>
    </source>
</evidence>
<keyword evidence="8 11" id="KW-0067">ATP-binding</keyword>
<evidence type="ECO:0000256" key="9">
    <source>
        <dbReference type="ARBA" id="ARBA00047899"/>
    </source>
</evidence>
<dbReference type="GO" id="GO:0005524">
    <property type="term" value="F:ATP binding"/>
    <property type="evidence" value="ECO:0007669"/>
    <property type="project" value="UniProtKB-UniRule"/>
</dbReference>
<dbReference type="PROSITE" id="PS50011">
    <property type="entry name" value="PROTEIN_KINASE_DOM"/>
    <property type="match status" value="1"/>
</dbReference>
<feature type="domain" description="AGC-kinase C-terminal" evidence="14">
    <location>
        <begin position="381"/>
        <end position="427"/>
    </location>
</feature>
<dbReference type="Pfam" id="PF00069">
    <property type="entry name" value="Pkinase"/>
    <property type="match status" value="1"/>
</dbReference>
<evidence type="ECO:0000259" key="13">
    <source>
        <dbReference type="PROSITE" id="PS50011"/>
    </source>
</evidence>
<keyword evidence="7 15" id="KW-0418">Kinase</keyword>
<dbReference type="InterPro" id="IPR008271">
    <property type="entry name" value="Ser/Thr_kinase_AS"/>
</dbReference>
<comment type="catalytic activity">
    <reaction evidence="9">
        <text>L-threonyl-[protein] + ATP = O-phospho-L-threonyl-[protein] + ADP + H(+)</text>
        <dbReference type="Rhea" id="RHEA:46608"/>
        <dbReference type="Rhea" id="RHEA-COMP:11060"/>
        <dbReference type="Rhea" id="RHEA-COMP:11605"/>
        <dbReference type="ChEBI" id="CHEBI:15378"/>
        <dbReference type="ChEBI" id="CHEBI:30013"/>
        <dbReference type="ChEBI" id="CHEBI:30616"/>
        <dbReference type="ChEBI" id="CHEBI:61977"/>
        <dbReference type="ChEBI" id="CHEBI:456216"/>
        <dbReference type="EC" id="2.7.11.1"/>
    </reaction>
</comment>
<reference evidence="15 16" key="1">
    <citation type="submission" date="2011-07" db="EMBL/GenBank/DDBJ databases">
        <authorList>
            <person name="Coyne R."/>
            <person name="Brami D."/>
            <person name="Johnson J."/>
            <person name="Hostetler J."/>
            <person name="Hannick L."/>
            <person name="Clark T."/>
            <person name="Cassidy-Hanley D."/>
            <person name="Inman J."/>
        </authorList>
    </citation>
    <scope>NUCLEOTIDE SEQUENCE [LARGE SCALE GENOMIC DNA]</scope>
    <source>
        <strain evidence="15 16">G5</strain>
    </source>
</reference>
<dbReference type="PROSITE" id="PS00107">
    <property type="entry name" value="PROTEIN_KINASE_ATP"/>
    <property type="match status" value="1"/>
</dbReference>
<keyword evidence="4" id="KW-0597">Phosphoprotein</keyword>
<dbReference type="InterPro" id="IPR000719">
    <property type="entry name" value="Prot_kinase_dom"/>
</dbReference>
<dbReference type="GeneID" id="14907318"/>
<accession>G0QUB7</accession>
<feature type="domain" description="Protein kinase" evidence="13">
    <location>
        <begin position="87"/>
        <end position="380"/>
    </location>
</feature>
<evidence type="ECO:0000313" key="16">
    <source>
        <dbReference type="Proteomes" id="UP000008983"/>
    </source>
</evidence>
<dbReference type="FunFam" id="1.10.510.10:FF:000042">
    <property type="entry name" value="Non-specific serine/threonine protein kinase"/>
    <property type="match status" value="1"/>
</dbReference>
<comment type="similarity">
    <text evidence="1">Belongs to the protein kinase superfamily. AGC Ser/Thr protein kinase family.</text>
</comment>
<dbReference type="PANTHER" id="PTHR22988:SF76">
    <property type="entry name" value="CHROMOSOME UNDETERMINED SCAFFOLD_135, WHOLE GENOME SHOTGUN SEQUENCE"/>
    <property type="match status" value="1"/>
</dbReference>
<evidence type="ECO:0000256" key="2">
    <source>
        <dbReference type="ARBA" id="ARBA00012513"/>
    </source>
</evidence>
<dbReference type="STRING" id="857967.G0QUB7"/>
<comment type="catalytic activity">
    <reaction evidence="10">
        <text>L-seryl-[protein] + ATP = O-phospho-L-seryl-[protein] + ADP + H(+)</text>
        <dbReference type="Rhea" id="RHEA:17989"/>
        <dbReference type="Rhea" id="RHEA-COMP:9863"/>
        <dbReference type="Rhea" id="RHEA-COMP:11604"/>
        <dbReference type="ChEBI" id="CHEBI:15378"/>
        <dbReference type="ChEBI" id="CHEBI:29999"/>
        <dbReference type="ChEBI" id="CHEBI:30616"/>
        <dbReference type="ChEBI" id="CHEBI:83421"/>
        <dbReference type="ChEBI" id="CHEBI:456216"/>
        <dbReference type="EC" id="2.7.11.1"/>
    </reaction>
</comment>
<dbReference type="Gene3D" id="3.30.200.20">
    <property type="entry name" value="Phosphorylase Kinase, domain 1"/>
    <property type="match status" value="1"/>
</dbReference>
<dbReference type="InParanoid" id="G0QUB7"/>
<keyword evidence="16" id="KW-1185">Reference proteome</keyword>
<dbReference type="InterPro" id="IPR011009">
    <property type="entry name" value="Kinase-like_dom_sf"/>
</dbReference>
<dbReference type="eggNOG" id="KOG0605">
    <property type="taxonomic scope" value="Eukaryota"/>
</dbReference>
<dbReference type="EC" id="2.7.11.1" evidence="2"/>
<evidence type="ECO:0000256" key="8">
    <source>
        <dbReference type="ARBA" id="ARBA00022840"/>
    </source>
</evidence>
<dbReference type="InterPro" id="IPR000961">
    <property type="entry name" value="AGC-kinase_C"/>
</dbReference>
<evidence type="ECO:0000256" key="5">
    <source>
        <dbReference type="ARBA" id="ARBA00022679"/>
    </source>
</evidence>
<dbReference type="EMBL" id="GL983907">
    <property type="protein sequence ID" value="EGR31189.1"/>
    <property type="molecule type" value="Genomic_DNA"/>
</dbReference>